<dbReference type="OrthoDB" id="1715403at2"/>
<organism evidence="3 4">
    <name type="scientific">Caldicellulosiruptor kronotskyensis (strain DSM 18902 / VKM B-2412 / 2002)</name>
    <dbReference type="NCBI Taxonomy" id="632348"/>
    <lineage>
        <taxon>Bacteria</taxon>
        <taxon>Bacillati</taxon>
        <taxon>Bacillota</taxon>
        <taxon>Bacillota incertae sedis</taxon>
        <taxon>Caldicellulosiruptorales</taxon>
        <taxon>Caldicellulosiruptoraceae</taxon>
        <taxon>Caldicellulosiruptor</taxon>
    </lineage>
</organism>
<dbReference type="EMBL" id="CP002330">
    <property type="protein sequence ID" value="ADQ47039.1"/>
    <property type="molecule type" value="Genomic_DNA"/>
</dbReference>
<evidence type="ECO:0000313" key="3">
    <source>
        <dbReference type="EMBL" id="ADQ47039.1"/>
    </source>
</evidence>
<feature type="compositionally biased region" description="Polar residues" evidence="1">
    <location>
        <begin position="89"/>
        <end position="124"/>
    </location>
</feature>
<keyword evidence="2" id="KW-0472">Membrane</keyword>
<gene>
    <name evidence="3" type="ordered locus">Calkro_2202</name>
</gene>
<evidence type="ECO:0000313" key="4">
    <source>
        <dbReference type="Proteomes" id="UP000006835"/>
    </source>
</evidence>
<feature type="compositionally biased region" description="Low complexity" evidence="1">
    <location>
        <begin position="125"/>
        <end position="136"/>
    </location>
</feature>
<dbReference type="AlphaFoldDB" id="E4SH14"/>
<protein>
    <submittedName>
        <fullName evidence="3">Uncharacterized protein</fullName>
    </submittedName>
</protein>
<dbReference type="KEGG" id="ckn:Calkro_2202"/>
<feature type="transmembrane region" description="Helical" evidence="2">
    <location>
        <begin position="42"/>
        <end position="64"/>
    </location>
</feature>
<keyword evidence="2" id="KW-0812">Transmembrane</keyword>
<reference evidence="3 4" key="2">
    <citation type="journal article" date="2011" name="J. Bacteriol.">
        <title>Complete genome sequences for the anaerobic, extremely thermophilic plant biomass-degrading bacteria Caldicellulosiruptor hydrothermalis, Caldicellulosiruptor kristjanssonii, Caldicellulosiruptor kronotskyensis, Caldicellulosiruptor owensenis, and Caldicellulosiruptor lactoaceticus.</title>
        <authorList>
            <person name="Blumer-Schuette S.E."/>
            <person name="Ozdemir I."/>
            <person name="Mistry D."/>
            <person name="Lucas S."/>
            <person name="Lapidus A."/>
            <person name="Cheng J.F."/>
            <person name="Goodwin L.A."/>
            <person name="Pitluck S."/>
            <person name="Land M.L."/>
            <person name="Hauser L.J."/>
            <person name="Woyke T."/>
            <person name="Mikhailova N."/>
            <person name="Pati A."/>
            <person name="Kyrpides N.C."/>
            <person name="Ivanova N."/>
            <person name="Detter J.C."/>
            <person name="Walston-Davenport K."/>
            <person name="Han S."/>
            <person name="Adams M.W."/>
            <person name="Kelly R.M."/>
        </authorList>
    </citation>
    <scope>NUCLEOTIDE SEQUENCE [LARGE SCALE GENOMIC DNA]</scope>
    <source>
        <strain evidence="4">DSM 18902 / VKM B-2412 / 2002</strain>
    </source>
</reference>
<feature type="compositionally biased region" description="Basic and acidic residues" evidence="1">
    <location>
        <begin position="200"/>
        <end position="226"/>
    </location>
</feature>
<sequence>MNDEKLDKIFEEAFKVEYRKEFKQELKDLLLKEYDKRKKGRFFFRISTVVAACIILAIVVFGAVKFDLMRLNIQDTSFVKTEMERVFQQQDTSTRQETEQNDNNSKNSNLFTKQETLQKSDNLGKSQTQSTEQKQTSNDDKRMSSDSKGTFVTSFSTKSESEKSSEVTKKSSSTINGNKNNTDKKVQNSSVSLQNAENSKIVKSDFESKTKQSIEKDSDSNSKNESSDTSVIVTKQSKEVEKEKQDMIVKVQEENVLESVYVLKEEELKIDKEHVLDILSTIVSSGVYEKVYFTPQNIVQADVYDGYLNFVVAKRDIQVSIYRFSEYKEQEEVLKSVYNKTDLILQKLGIKDYKISVFPKEEGYRAEVVFYFNGYRIFDVDSFIDYSNNADVIGGRIYLKNFSKFKSMKIIDVKTAVKEFEKRYNLKDVEPSDIDIVYRKTGELFIPVYIYIYENKIYWLEK</sequence>
<evidence type="ECO:0000256" key="1">
    <source>
        <dbReference type="SAM" id="MobiDB-lite"/>
    </source>
</evidence>
<accession>E4SH14</accession>
<dbReference type="PATRIC" id="fig|632348.3.peg.2319"/>
<dbReference type="Proteomes" id="UP000006835">
    <property type="component" value="Chromosome"/>
</dbReference>
<reference key="1">
    <citation type="submission" date="2010-11" db="EMBL/GenBank/DDBJ databases">
        <title>Complete sequence of Caldicellulosiruptor kronotskyensis 2002.</title>
        <authorList>
            <consortium name="US DOE Joint Genome Institute"/>
            <person name="Lucas S."/>
            <person name="Copeland A."/>
            <person name="Lapidus A."/>
            <person name="Cheng J.-F."/>
            <person name="Bruce D."/>
            <person name="Goodwin L."/>
            <person name="Pitluck S."/>
            <person name="Davenport K."/>
            <person name="Detter J.C."/>
            <person name="Han C."/>
            <person name="Tapia R."/>
            <person name="Land M."/>
            <person name="Hauser L."/>
            <person name="Jeffries C."/>
            <person name="Kyrpides N."/>
            <person name="Ivanova N."/>
            <person name="Mikhailova N."/>
            <person name="Blumer-Schuette S.E."/>
            <person name="Kelly R.M."/>
            <person name="Woyke T."/>
        </authorList>
    </citation>
    <scope>NUCLEOTIDE SEQUENCE</scope>
    <source>
        <strain>2002</strain>
    </source>
</reference>
<feature type="region of interest" description="Disordered" evidence="1">
    <location>
        <begin position="89"/>
        <end position="236"/>
    </location>
</feature>
<keyword evidence="4" id="KW-1185">Reference proteome</keyword>
<dbReference type="HOGENOM" id="CLU_607911_0_0_9"/>
<dbReference type="RefSeq" id="WP_013431111.1">
    <property type="nucleotide sequence ID" value="NC_014720.1"/>
</dbReference>
<feature type="compositionally biased region" description="Basic and acidic residues" evidence="1">
    <location>
        <begin position="159"/>
        <end position="169"/>
    </location>
</feature>
<feature type="compositionally biased region" description="Polar residues" evidence="1">
    <location>
        <begin position="187"/>
        <end position="198"/>
    </location>
</feature>
<name>E4SH14_CALK2</name>
<proteinExistence type="predicted"/>
<keyword evidence="2" id="KW-1133">Transmembrane helix</keyword>
<evidence type="ECO:0000256" key="2">
    <source>
        <dbReference type="SAM" id="Phobius"/>
    </source>
</evidence>